<evidence type="ECO:0000256" key="6">
    <source>
        <dbReference type="ARBA" id="ARBA00023274"/>
    </source>
</evidence>
<dbReference type="InterPro" id="IPR036769">
    <property type="entry name" value="Ribosomal_uL11_C_sf"/>
</dbReference>
<dbReference type="GO" id="GO:0022625">
    <property type="term" value="C:cytosolic large ribosomal subunit"/>
    <property type="evidence" value="ECO:0007669"/>
    <property type="project" value="TreeGrafter"/>
</dbReference>
<dbReference type="InterPro" id="IPR020784">
    <property type="entry name" value="Ribosomal_uL11_N"/>
</dbReference>
<dbReference type="PANTHER" id="PTHR11661:SF1">
    <property type="entry name" value="LARGE RIBOSOMAL SUBUNIT PROTEIN UL11M"/>
    <property type="match status" value="1"/>
</dbReference>
<comment type="similarity">
    <text evidence="1 7 8">Belongs to the universal ribosomal protein uL11 family.</text>
</comment>
<evidence type="ECO:0000256" key="8">
    <source>
        <dbReference type="RuleBase" id="RU003978"/>
    </source>
</evidence>
<evidence type="ECO:0000256" key="9">
    <source>
        <dbReference type="RuleBase" id="RU003979"/>
    </source>
</evidence>
<comment type="PTM">
    <text evidence="7 9">One or more lysine residues are methylated.</text>
</comment>
<sequence length="141" mass="14798">MAKQLVAEIKVQIPGGQATPAPPVGTALGPHGVNIGQFVQQFNERTKDMAGTTVPVVISVYNDRSFDFVMKSPPAAVLLKQAAQIAKGSGNPKMNKVGTVTTAQLEEIAKTKFADLNAPNIEQAAKIIAGTARSMGLDVEK</sequence>
<dbReference type="CDD" id="cd00349">
    <property type="entry name" value="Ribosomal_L11"/>
    <property type="match status" value="1"/>
</dbReference>
<dbReference type="FunFam" id="3.30.1550.10:FF:000006">
    <property type="entry name" value="50S ribosomal protein L11"/>
    <property type="match status" value="1"/>
</dbReference>
<keyword evidence="4 7" id="KW-0694">RNA-binding</keyword>
<dbReference type="GO" id="GO:0006412">
    <property type="term" value="P:translation"/>
    <property type="evidence" value="ECO:0007669"/>
    <property type="project" value="UniProtKB-UniRule"/>
</dbReference>
<dbReference type="AlphaFoldDB" id="A0A517VQ02"/>
<evidence type="ECO:0000256" key="2">
    <source>
        <dbReference type="ARBA" id="ARBA00022481"/>
    </source>
</evidence>
<proteinExistence type="inferred from homology"/>
<evidence type="ECO:0000259" key="11">
    <source>
        <dbReference type="Pfam" id="PF03946"/>
    </source>
</evidence>
<dbReference type="PANTHER" id="PTHR11661">
    <property type="entry name" value="60S RIBOSOMAL PROTEIN L12"/>
    <property type="match status" value="1"/>
</dbReference>
<dbReference type="InterPro" id="IPR020785">
    <property type="entry name" value="Ribosomal_uL11_CS"/>
</dbReference>
<dbReference type="GO" id="GO:0070180">
    <property type="term" value="F:large ribosomal subunit rRNA binding"/>
    <property type="evidence" value="ECO:0007669"/>
    <property type="project" value="UniProtKB-UniRule"/>
</dbReference>
<evidence type="ECO:0000256" key="4">
    <source>
        <dbReference type="ARBA" id="ARBA00022884"/>
    </source>
</evidence>
<protein>
    <recommendedName>
        <fullName evidence="7">Large ribosomal subunit protein uL11</fullName>
    </recommendedName>
</protein>
<dbReference type="InterPro" id="IPR020783">
    <property type="entry name" value="Ribosomal_uL11_C"/>
</dbReference>
<gene>
    <name evidence="7 12" type="primary">rplK</name>
    <name evidence="12" type="ORF">V144x_05290</name>
</gene>
<dbReference type="KEGG" id="gaw:V144x_05290"/>
<keyword evidence="6 7" id="KW-0687">Ribonucleoprotein</keyword>
<dbReference type="InterPro" id="IPR000911">
    <property type="entry name" value="Ribosomal_uL11"/>
</dbReference>
<dbReference type="Proteomes" id="UP000318704">
    <property type="component" value="Chromosome"/>
</dbReference>
<dbReference type="SMART" id="SM00649">
    <property type="entry name" value="RL11"/>
    <property type="match status" value="1"/>
</dbReference>
<dbReference type="EMBL" id="CP037920">
    <property type="protein sequence ID" value="QDT95095.1"/>
    <property type="molecule type" value="Genomic_DNA"/>
</dbReference>
<dbReference type="Pfam" id="PF00298">
    <property type="entry name" value="Ribosomal_L11"/>
    <property type="match status" value="1"/>
</dbReference>
<accession>A0A517VQ02</accession>
<dbReference type="Gene3D" id="3.30.1550.10">
    <property type="entry name" value="Ribosomal protein L11/L12, N-terminal domain"/>
    <property type="match status" value="1"/>
</dbReference>
<evidence type="ECO:0000256" key="3">
    <source>
        <dbReference type="ARBA" id="ARBA00022730"/>
    </source>
</evidence>
<feature type="domain" description="Large ribosomal subunit protein uL11 C-terminal" evidence="10">
    <location>
        <begin position="71"/>
        <end position="139"/>
    </location>
</feature>
<reference evidence="12 13" key="1">
    <citation type="submission" date="2019-03" db="EMBL/GenBank/DDBJ databases">
        <title>Deep-cultivation of Planctomycetes and their phenomic and genomic characterization uncovers novel biology.</title>
        <authorList>
            <person name="Wiegand S."/>
            <person name="Jogler M."/>
            <person name="Boedeker C."/>
            <person name="Pinto D."/>
            <person name="Vollmers J."/>
            <person name="Rivas-Marin E."/>
            <person name="Kohn T."/>
            <person name="Peeters S.H."/>
            <person name="Heuer A."/>
            <person name="Rast P."/>
            <person name="Oberbeckmann S."/>
            <person name="Bunk B."/>
            <person name="Jeske O."/>
            <person name="Meyerdierks A."/>
            <person name="Storesund J.E."/>
            <person name="Kallscheuer N."/>
            <person name="Luecker S."/>
            <person name="Lage O.M."/>
            <person name="Pohl T."/>
            <person name="Merkel B.J."/>
            <person name="Hornburger P."/>
            <person name="Mueller R.-W."/>
            <person name="Bruemmer F."/>
            <person name="Labrenz M."/>
            <person name="Spormann A.M."/>
            <person name="Op den Camp H."/>
            <person name="Overmann J."/>
            <person name="Amann R."/>
            <person name="Jetten M.S.M."/>
            <person name="Mascher T."/>
            <person name="Medema M.H."/>
            <person name="Devos D.P."/>
            <person name="Kaster A.-K."/>
            <person name="Ovreas L."/>
            <person name="Rohde M."/>
            <person name="Galperin M.Y."/>
            <person name="Jogler C."/>
        </authorList>
    </citation>
    <scope>NUCLEOTIDE SEQUENCE [LARGE SCALE GENOMIC DNA]</scope>
    <source>
        <strain evidence="12 13">V144</strain>
    </source>
</reference>
<evidence type="ECO:0000256" key="5">
    <source>
        <dbReference type="ARBA" id="ARBA00022980"/>
    </source>
</evidence>
<dbReference type="InterPro" id="IPR036796">
    <property type="entry name" value="Ribosomal_uL11_N_sf"/>
</dbReference>
<dbReference type="GO" id="GO:0003735">
    <property type="term" value="F:structural constituent of ribosome"/>
    <property type="evidence" value="ECO:0007669"/>
    <property type="project" value="InterPro"/>
</dbReference>
<comment type="subunit">
    <text evidence="7">Part of the ribosomal stalk of the 50S ribosomal subunit. Interacts with L10 and the large rRNA to form the base of the stalk. L10 forms an elongated spine to which L12 dimers bind in a sequential fashion forming a multimeric L10(L12)X complex.</text>
</comment>
<dbReference type="SUPFAM" id="SSF54747">
    <property type="entry name" value="Ribosomal L11/L12e N-terminal domain"/>
    <property type="match status" value="1"/>
</dbReference>
<comment type="function">
    <text evidence="7 9">Forms part of the ribosomal stalk which helps the ribosome interact with GTP-bound translation factors.</text>
</comment>
<keyword evidence="5 7" id="KW-0689">Ribosomal protein</keyword>
<dbReference type="PROSITE" id="PS00359">
    <property type="entry name" value="RIBOSOMAL_L11"/>
    <property type="match status" value="1"/>
</dbReference>
<keyword evidence="2 7" id="KW-0488">Methylation</keyword>
<dbReference type="FunFam" id="1.10.10.250:FF:000001">
    <property type="entry name" value="50S ribosomal protein L11"/>
    <property type="match status" value="1"/>
</dbReference>
<organism evidence="12 13">
    <name type="scientific">Gimesia aquarii</name>
    <dbReference type="NCBI Taxonomy" id="2527964"/>
    <lineage>
        <taxon>Bacteria</taxon>
        <taxon>Pseudomonadati</taxon>
        <taxon>Planctomycetota</taxon>
        <taxon>Planctomycetia</taxon>
        <taxon>Planctomycetales</taxon>
        <taxon>Planctomycetaceae</taxon>
        <taxon>Gimesia</taxon>
    </lineage>
</organism>
<name>A0A517VQ02_9PLAN</name>
<dbReference type="HAMAP" id="MF_00736">
    <property type="entry name" value="Ribosomal_uL11"/>
    <property type="match status" value="1"/>
</dbReference>
<dbReference type="RefSeq" id="WP_144980941.1">
    <property type="nucleotide sequence ID" value="NZ_CP037920.1"/>
</dbReference>
<feature type="domain" description="Large ribosomal subunit protein uL11 N-terminal" evidence="11">
    <location>
        <begin position="9"/>
        <end position="66"/>
    </location>
</feature>
<dbReference type="NCBIfam" id="TIGR01632">
    <property type="entry name" value="L11_bact"/>
    <property type="match status" value="1"/>
</dbReference>
<keyword evidence="3 7" id="KW-0699">rRNA-binding</keyword>
<dbReference type="Gene3D" id="1.10.10.250">
    <property type="entry name" value="Ribosomal protein L11, C-terminal domain"/>
    <property type="match status" value="1"/>
</dbReference>
<evidence type="ECO:0000313" key="13">
    <source>
        <dbReference type="Proteomes" id="UP000318704"/>
    </source>
</evidence>
<evidence type="ECO:0000259" key="10">
    <source>
        <dbReference type="Pfam" id="PF00298"/>
    </source>
</evidence>
<evidence type="ECO:0000256" key="1">
    <source>
        <dbReference type="ARBA" id="ARBA00010537"/>
    </source>
</evidence>
<evidence type="ECO:0000256" key="7">
    <source>
        <dbReference type="HAMAP-Rule" id="MF_00736"/>
    </source>
</evidence>
<dbReference type="Pfam" id="PF03946">
    <property type="entry name" value="Ribosomal_L11_N"/>
    <property type="match status" value="1"/>
</dbReference>
<dbReference type="SUPFAM" id="SSF46906">
    <property type="entry name" value="Ribosomal protein L11, C-terminal domain"/>
    <property type="match status" value="1"/>
</dbReference>
<dbReference type="InterPro" id="IPR006519">
    <property type="entry name" value="Ribosomal_uL11_bac-typ"/>
</dbReference>
<evidence type="ECO:0000313" key="12">
    <source>
        <dbReference type="EMBL" id="QDT95095.1"/>
    </source>
</evidence>